<feature type="transmembrane region" description="Helical" evidence="2">
    <location>
        <begin position="12"/>
        <end position="34"/>
    </location>
</feature>
<dbReference type="AlphaFoldDB" id="G0ULD3"/>
<name>G0ULD3_TRYCI</name>
<keyword evidence="2" id="KW-0472">Membrane</keyword>
<organism evidence="3">
    <name type="scientific">Trypanosoma congolense (strain IL3000)</name>
    <dbReference type="NCBI Taxonomy" id="1068625"/>
    <lineage>
        <taxon>Eukaryota</taxon>
        <taxon>Discoba</taxon>
        <taxon>Euglenozoa</taxon>
        <taxon>Kinetoplastea</taxon>
        <taxon>Metakinetoplastina</taxon>
        <taxon>Trypanosomatida</taxon>
        <taxon>Trypanosomatidae</taxon>
        <taxon>Trypanosoma</taxon>
        <taxon>Nannomonas</taxon>
    </lineage>
</organism>
<keyword evidence="2" id="KW-0812">Transmembrane</keyword>
<protein>
    <submittedName>
        <fullName evidence="3">Uncharacterized protein</fullName>
    </submittedName>
</protein>
<evidence type="ECO:0000256" key="1">
    <source>
        <dbReference type="SAM" id="MobiDB-lite"/>
    </source>
</evidence>
<evidence type="ECO:0000313" key="3">
    <source>
        <dbReference type="EMBL" id="CCC90188.1"/>
    </source>
</evidence>
<keyword evidence="2" id="KW-1133">Transmembrane helix</keyword>
<accession>G0ULD3</accession>
<evidence type="ECO:0000256" key="2">
    <source>
        <dbReference type="SAM" id="Phobius"/>
    </source>
</evidence>
<dbReference type="EMBL" id="HE575317">
    <property type="protein sequence ID" value="CCC90188.1"/>
    <property type="molecule type" value="Genomic_DNA"/>
</dbReference>
<feature type="region of interest" description="Disordered" evidence="1">
    <location>
        <begin position="87"/>
        <end position="118"/>
    </location>
</feature>
<reference evidence="3" key="1">
    <citation type="journal article" date="2012" name="Proc. Natl. Acad. Sci. U.S.A.">
        <title>Antigenic diversity is generated by distinct evolutionary mechanisms in African trypanosome species.</title>
        <authorList>
            <person name="Jackson A.P."/>
            <person name="Berry A."/>
            <person name="Aslett M."/>
            <person name="Allison H.C."/>
            <person name="Burton P."/>
            <person name="Vavrova-Anderson J."/>
            <person name="Brown R."/>
            <person name="Browne H."/>
            <person name="Corton N."/>
            <person name="Hauser H."/>
            <person name="Gamble J."/>
            <person name="Gilderthorp R."/>
            <person name="Marcello L."/>
            <person name="McQuillan J."/>
            <person name="Otto T.D."/>
            <person name="Quail M.A."/>
            <person name="Sanders M.J."/>
            <person name="van Tonder A."/>
            <person name="Ginger M.L."/>
            <person name="Field M.C."/>
            <person name="Barry J.D."/>
            <person name="Hertz-Fowler C."/>
            <person name="Berriman M."/>
        </authorList>
    </citation>
    <scope>NUCLEOTIDE SEQUENCE</scope>
    <source>
        <strain evidence="3">IL3000</strain>
    </source>
</reference>
<proteinExistence type="predicted"/>
<feature type="compositionally biased region" description="Basic residues" evidence="1">
    <location>
        <begin position="98"/>
        <end position="118"/>
    </location>
</feature>
<sequence length="118" mass="13018">MYSLASSIIQAAFSSGTYTAVTVLILLLNALPLAPMVQKARRTRQVWVKIAWRSTVQLPRYVRKPEMSSSCHAVQEALAEDNASASVTASTFPLSNKRGPKQITRGKRERGRKSKVNS</sequence>
<gene>
    <name evidence="3" type="ORF">TCIL3000_4_2810</name>
</gene>